<dbReference type="Proteomes" id="UP001196980">
    <property type="component" value="Unassembled WGS sequence"/>
</dbReference>
<dbReference type="RefSeq" id="WP_218252959.1">
    <property type="nucleotide sequence ID" value="NZ_JABXWD010000240.1"/>
</dbReference>
<organism evidence="1 2">
    <name type="scientific">Candidatus Magnetobacterium casense</name>
    <dbReference type="NCBI Taxonomy" id="1455061"/>
    <lineage>
        <taxon>Bacteria</taxon>
        <taxon>Pseudomonadati</taxon>
        <taxon>Nitrospirota</taxon>
        <taxon>Thermodesulfovibrionia</taxon>
        <taxon>Thermodesulfovibrionales</taxon>
        <taxon>Candidatus Magnetobacteriaceae</taxon>
        <taxon>Candidatus Magnetobacterium</taxon>
    </lineage>
</organism>
<protein>
    <submittedName>
        <fullName evidence="1">Uncharacterized protein</fullName>
    </submittedName>
</protein>
<proteinExistence type="predicted"/>
<comment type="caution">
    <text evidence="1">The sequence shown here is derived from an EMBL/GenBank/DDBJ whole genome shotgun (WGS) entry which is preliminary data.</text>
</comment>
<gene>
    <name evidence="1" type="ORF">HWQ67_12165</name>
</gene>
<keyword evidence="2" id="KW-1185">Reference proteome</keyword>
<evidence type="ECO:0000313" key="1">
    <source>
        <dbReference type="EMBL" id="MBV6342340.1"/>
    </source>
</evidence>
<name>A0ABS6S166_9BACT</name>
<sequence>VIRFRDINCSRCGKVAEELPEGVSIRYSRFARHDEAGIFTCVACDHCYEHNYPYRKFRDESEYREFMAECGEVVDEEGY</sequence>
<accession>A0ABS6S166</accession>
<evidence type="ECO:0000313" key="2">
    <source>
        <dbReference type="Proteomes" id="UP001196980"/>
    </source>
</evidence>
<dbReference type="EMBL" id="JABXWD010000240">
    <property type="protein sequence ID" value="MBV6342340.1"/>
    <property type="molecule type" value="Genomic_DNA"/>
</dbReference>
<feature type="non-terminal residue" evidence="1">
    <location>
        <position position="1"/>
    </location>
</feature>
<reference evidence="1 2" key="1">
    <citation type="journal article" date="2020" name="J Geophys Res Biogeosci">
        <title>Magnetotaxis as an Adaptation to Enable Bacterial Shuttling of Microbial Sulfur and Sulfur Cycling Across Aquatic Oxic#Anoxic Interfaces.</title>
        <authorList>
            <person name="Li J."/>
            <person name="Liu P."/>
            <person name="Wang J."/>
            <person name="Roberts A.P."/>
            <person name="Pan Y."/>
        </authorList>
    </citation>
    <scope>NUCLEOTIDE SEQUENCE [LARGE SCALE GENOMIC DNA]</scope>
    <source>
        <strain evidence="1 2">MYR-1_YQ</strain>
    </source>
</reference>